<comment type="subcellular location">
    <subcellularLocation>
        <location evidence="1">Nucleus</location>
    </subcellularLocation>
</comment>
<dbReference type="InterPro" id="IPR036638">
    <property type="entry name" value="HLH_DNA-bd_sf"/>
</dbReference>
<dbReference type="InterPro" id="IPR045239">
    <property type="entry name" value="bHLH95_bHLH"/>
</dbReference>
<dbReference type="Gene3D" id="4.10.280.10">
    <property type="entry name" value="Helix-loop-helix DNA-binding domain"/>
    <property type="match status" value="1"/>
</dbReference>
<evidence type="ECO:0000256" key="4">
    <source>
        <dbReference type="ARBA" id="ARBA00023163"/>
    </source>
</evidence>
<dbReference type="CDD" id="cd11393">
    <property type="entry name" value="bHLH_AtbHLH_like"/>
    <property type="match status" value="1"/>
</dbReference>
<evidence type="ECO:0000313" key="9">
    <source>
        <dbReference type="Proteomes" id="UP001293593"/>
    </source>
</evidence>
<dbReference type="PANTHER" id="PTHR16223">
    <property type="entry name" value="TRANSCRIPTION FACTOR BHLH83-RELATED"/>
    <property type="match status" value="1"/>
</dbReference>
<dbReference type="GO" id="GO:0000981">
    <property type="term" value="F:DNA-binding transcription factor activity, RNA polymerase II-specific"/>
    <property type="evidence" value="ECO:0007669"/>
    <property type="project" value="TreeGrafter"/>
</dbReference>
<dbReference type="Proteomes" id="UP001293593">
    <property type="component" value="Unassembled WGS sequence"/>
</dbReference>
<dbReference type="GO" id="GO:0000978">
    <property type="term" value="F:RNA polymerase II cis-regulatory region sequence-specific DNA binding"/>
    <property type="evidence" value="ECO:0007669"/>
    <property type="project" value="TreeGrafter"/>
</dbReference>
<feature type="compositionally biased region" description="Polar residues" evidence="6">
    <location>
        <begin position="345"/>
        <end position="355"/>
    </location>
</feature>
<dbReference type="InterPro" id="IPR045843">
    <property type="entry name" value="IND-like"/>
</dbReference>
<protein>
    <recommendedName>
        <fullName evidence="7">BHLH domain-containing protein</fullName>
    </recommendedName>
</protein>
<dbReference type="GO" id="GO:0046983">
    <property type="term" value="F:protein dimerization activity"/>
    <property type="evidence" value="ECO:0007669"/>
    <property type="project" value="InterPro"/>
</dbReference>
<evidence type="ECO:0000259" key="7">
    <source>
        <dbReference type="PROSITE" id="PS50888"/>
    </source>
</evidence>
<evidence type="ECO:0000256" key="5">
    <source>
        <dbReference type="ARBA" id="ARBA00023242"/>
    </source>
</evidence>
<feature type="domain" description="BHLH" evidence="7">
    <location>
        <begin position="346"/>
        <end position="395"/>
    </location>
</feature>
<keyword evidence="5" id="KW-0539">Nucleus</keyword>
<dbReference type="InterPro" id="IPR011598">
    <property type="entry name" value="bHLH_dom"/>
</dbReference>
<keyword evidence="9" id="KW-1185">Reference proteome</keyword>
<accession>A0AAE1JYF1</accession>
<dbReference type="SUPFAM" id="SSF47459">
    <property type="entry name" value="HLH, helix-loop-helix DNA-binding domain"/>
    <property type="match status" value="1"/>
</dbReference>
<dbReference type="AlphaFoldDB" id="A0AAE1JYF1"/>
<dbReference type="PANTHER" id="PTHR16223:SF383">
    <property type="entry name" value="TRANSCRIPTION FACTOR BHLH111"/>
    <property type="match status" value="1"/>
</dbReference>
<feature type="compositionally biased region" description="Polar residues" evidence="6">
    <location>
        <begin position="302"/>
        <end position="323"/>
    </location>
</feature>
<evidence type="ECO:0000256" key="3">
    <source>
        <dbReference type="ARBA" id="ARBA00023125"/>
    </source>
</evidence>
<keyword evidence="3" id="KW-0238">DNA-binding</keyword>
<keyword evidence="2" id="KW-0805">Transcription regulation</keyword>
<comment type="caution">
    <text evidence="8">The sequence shown here is derived from an EMBL/GenBank/DDBJ whole genome shotgun (WGS) entry which is preliminary data.</text>
</comment>
<dbReference type="PROSITE" id="PS50888">
    <property type="entry name" value="BHLH"/>
    <property type="match status" value="1"/>
</dbReference>
<sequence length="465" mass="51824">MGGEESGGNSVATSSATPLINWWDVHATSSLSSWNTTLYSNSSSCCEDHHLSSVSAPSSDNNHLWTHVLGVESNEEIQNSGETNLMEEVSCKSIMYEPACNYLKQLDTTWDYNHHNNHSSSSSINSNNTTTFDHKYLHDNNGFNDESAVLESDERLSKLVTTWSIAPPHQTNHNTTHFDPSHNDNTDHVTLSSCMDHSGVFSSYAALDMKVKQEHHHHHHASLSEGSLAYHQNNNNNGYNNNSSHHQYGMMMPTRNLTDVISFTGRIGRPIIGIHALKPSFRPPLSSLMTTTVSDHSKKQLFHTSSLPKTRASNGRGQGSSTTEVKKKRTDDSSSQAILKKPKQDTSSTASSTKVQAPKVKLGDRITTLQQIVSPFGKTDTASVLFEAIGYIKFLQEQVQLLSNSYMKTNSHRETTWGSMERKEEKGDLKSRGLCLVPISWTPQSYRDNSTPDYWTPAYRGCLFR</sequence>
<evidence type="ECO:0000256" key="1">
    <source>
        <dbReference type="ARBA" id="ARBA00004123"/>
    </source>
</evidence>
<evidence type="ECO:0000256" key="2">
    <source>
        <dbReference type="ARBA" id="ARBA00023015"/>
    </source>
</evidence>
<evidence type="ECO:0000256" key="6">
    <source>
        <dbReference type="SAM" id="MobiDB-lite"/>
    </source>
</evidence>
<proteinExistence type="predicted"/>
<organism evidence="8 9">
    <name type="scientific">Acacia crassicarpa</name>
    <name type="common">northern wattle</name>
    <dbReference type="NCBI Taxonomy" id="499986"/>
    <lineage>
        <taxon>Eukaryota</taxon>
        <taxon>Viridiplantae</taxon>
        <taxon>Streptophyta</taxon>
        <taxon>Embryophyta</taxon>
        <taxon>Tracheophyta</taxon>
        <taxon>Spermatophyta</taxon>
        <taxon>Magnoliopsida</taxon>
        <taxon>eudicotyledons</taxon>
        <taxon>Gunneridae</taxon>
        <taxon>Pentapetalae</taxon>
        <taxon>rosids</taxon>
        <taxon>fabids</taxon>
        <taxon>Fabales</taxon>
        <taxon>Fabaceae</taxon>
        <taxon>Caesalpinioideae</taxon>
        <taxon>mimosoid clade</taxon>
        <taxon>Acacieae</taxon>
        <taxon>Acacia</taxon>
    </lineage>
</organism>
<feature type="region of interest" description="Disordered" evidence="6">
    <location>
        <begin position="288"/>
        <end position="357"/>
    </location>
</feature>
<evidence type="ECO:0000313" key="8">
    <source>
        <dbReference type="EMBL" id="KAK4261649.1"/>
    </source>
</evidence>
<keyword evidence="4" id="KW-0804">Transcription</keyword>
<gene>
    <name evidence="8" type="ORF">QN277_004614</name>
</gene>
<name>A0AAE1JYF1_9FABA</name>
<reference evidence="8" key="1">
    <citation type="submission" date="2023-10" db="EMBL/GenBank/DDBJ databases">
        <title>Chromosome-level genome of the transformable northern wattle, Acacia crassicarpa.</title>
        <authorList>
            <person name="Massaro I."/>
            <person name="Sinha N.R."/>
            <person name="Poethig S."/>
            <person name="Leichty A.R."/>
        </authorList>
    </citation>
    <scope>NUCLEOTIDE SEQUENCE</scope>
    <source>
        <strain evidence="8">Acra3RX</strain>
        <tissue evidence="8">Leaf</tissue>
    </source>
</reference>
<dbReference type="EMBL" id="JAWXYG010000010">
    <property type="protein sequence ID" value="KAK4261649.1"/>
    <property type="molecule type" value="Genomic_DNA"/>
</dbReference>
<dbReference type="GO" id="GO:0005634">
    <property type="term" value="C:nucleus"/>
    <property type="evidence" value="ECO:0007669"/>
    <property type="project" value="UniProtKB-SubCell"/>
</dbReference>